<feature type="transmembrane region" description="Helical" evidence="6">
    <location>
        <begin position="81"/>
        <end position="107"/>
    </location>
</feature>
<comment type="caution">
    <text evidence="8">The sequence shown here is derived from an EMBL/GenBank/DDBJ whole genome shotgun (WGS) entry which is preliminary data.</text>
</comment>
<evidence type="ECO:0000256" key="6">
    <source>
        <dbReference type="SAM" id="Phobius"/>
    </source>
</evidence>
<dbReference type="PROSITE" id="PS50883">
    <property type="entry name" value="EAL"/>
    <property type="match status" value="1"/>
</dbReference>
<dbReference type="InterPro" id="IPR007895">
    <property type="entry name" value="MASE1"/>
</dbReference>
<protein>
    <submittedName>
        <fullName evidence="8">Sensor domain-containing phosphodiesterase</fullName>
    </submittedName>
</protein>
<dbReference type="InterPro" id="IPR035919">
    <property type="entry name" value="EAL_sf"/>
</dbReference>
<dbReference type="SUPFAM" id="SSF141868">
    <property type="entry name" value="EAL domain-like"/>
    <property type="match status" value="1"/>
</dbReference>
<evidence type="ECO:0000313" key="8">
    <source>
        <dbReference type="EMBL" id="NMP29232.1"/>
    </source>
</evidence>
<keyword evidence="4 6" id="KW-1133">Transmembrane helix</keyword>
<dbReference type="SMART" id="SM00267">
    <property type="entry name" value="GGDEF"/>
    <property type="match status" value="1"/>
</dbReference>
<dbReference type="Pfam" id="PF05231">
    <property type="entry name" value="MASE1"/>
    <property type="match status" value="1"/>
</dbReference>
<feature type="transmembrane region" description="Helical" evidence="6">
    <location>
        <begin position="18"/>
        <end position="36"/>
    </location>
</feature>
<organism evidence="8 9">
    <name type="scientific">Rouxiella aceris</name>
    <dbReference type="NCBI Taxonomy" id="2703884"/>
    <lineage>
        <taxon>Bacteria</taxon>
        <taxon>Pseudomonadati</taxon>
        <taxon>Pseudomonadota</taxon>
        <taxon>Gammaproteobacteria</taxon>
        <taxon>Enterobacterales</taxon>
        <taxon>Yersiniaceae</taxon>
        <taxon>Rouxiella</taxon>
    </lineage>
</organism>
<evidence type="ECO:0000313" key="9">
    <source>
        <dbReference type="Proteomes" id="UP000585363"/>
    </source>
</evidence>
<dbReference type="GO" id="GO:0071111">
    <property type="term" value="F:cyclic-guanylate-specific phosphodiesterase activity"/>
    <property type="evidence" value="ECO:0007669"/>
    <property type="project" value="InterPro"/>
</dbReference>
<dbReference type="InterPro" id="IPR001633">
    <property type="entry name" value="EAL_dom"/>
</dbReference>
<dbReference type="Proteomes" id="UP000585363">
    <property type="component" value="Unassembled WGS sequence"/>
</dbReference>
<proteinExistence type="predicted"/>
<comment type="subcellular location">
    <subcellularLocation>
        <location evidence="1">Cell membrane</location>
        <topology evidence="1">Multi-pass membrane protein</topology>
    </subcellularLocation>
</comment>
<evidence type="ECO:0000256" key="5">
    <source>
        <dbReference type="ARBA" id="ARBA00023136"/>
    </source>
</evidence>
<gene>
    <name evidence="8" type="ORF">GW590_20500</name>
</gene>
<feature type="transmembrane region" description="Helical" evidence="6">
    <location>
        <begin position="270"/>
        <end position="289"/>
    </location>
</feature>
<dbReference type="CDD" id="cd01948">
    <property type="entry name" value="EAL"/>
    <property type="match status" value="1"/>
</dbReference>
<evidence type="ECO:0000256" key="2">
    <source>
        <dbReference type="ARBA" id="ARBA00022475"/>
    </source>
</evidence>
<keyword evidence="5 6" id="KW-0472">Membrane</keyword>
<keyword evidence="3 6" id="KW-0812">Transmembrane</keyword>
<dbReference type="Pfam" id="PF00563">
    <property type="entry name" value="EAL"/>
    <property type="match status" value="1"/>
</dbReference>
<dbReference type="GO" id="GO:0005886">
    <property type="term" value="C:plasma membrane"/>
    <property type="evidence" value="ECO:0007669"/>
    <property type="project" value="UniProtKB-SubCell"/>
</dbReference>
<dbReference type="SMART" id="SM00052">
    <property type="entry name" value="EAL"/>
    <property type="match status" value="1"/>
</dbReference>
<reference evidence="8 9" key="1">
    <citation type="submission" date="2020-01" db="EMBL/GenBank/DDBJ databases">
        <authorList>
            <person name="Lee S.D."/>
        </authorList>
    </citation>
    <scope>NUCLEOTIDE SEQUENCE [LARGE SCALE GENOMIC DNA]</scope>
    <source>
        <strain evidence="8 9">SAP-1</strain>
    </source>
</reference>
<evidence type="ECO:0000256" key="4">
    <source>
        <dbReference type="ARBA" id="ARBA00022989"/>
    </source>
</evidence>
<keyword evidence="2" id="KW-1003">Cell membrane</keyword>
<name>A0A848MQU9_9GAMM</name>
<feature type="transmembrane region" description="Helical" evidence="6">
    <location>
        <begin position="220"/>
        <end position="239"/>
    </location>
</feature>
<feature type="transmembrane region" description="Helical" evidence="6">
    <location>
        <begin position="295"/>
        <end position="319"/>
    </location>
</feature>
<dbReference type="AlphaFoldDB" id="A0A848MQU9"/>
<keyword evidence="9" id="KW-1185">Reference proteome</keyword>
<feature type="domain" description="EAL" evidence="7">
    <location>
        <begin position="496"/>
        <end position="746"/>
    </location>
</feature>
<dbReference type="PANTHER" id="PTHR33121:SF64">
    <property type="entry name" value="CYCLIC DI-GMP PHOSPHODIESTERASE PDEF"/>
    <property type="match status" value="1"/>
</dbReference>
<evidence type="ECO:0000259" key="7">
    <source>
        <dbReference type="PROSITE" id="PS50883"/>
    </source>
</evidence>
<evidence type="ECO:0000256" key="1">
    <source>
        <dbReference type="ARBA" id="ARBA00004651"/>
    </source>
</evidence>
<evidence type="ECO:0000256" key="3">
    <source>
        <dbReference type="ARBA" id="ARBA00022692"/>
    </source>
</evidence>
<feature type="transmembrane region" description="Helical" evidence="6">
    <location>
        <begin position="171"/>
        <end position="191"/>
    </location>
</feature>
<dbReference type="InterPro" id="IPR050706">
    <property type="entry name" value="Cyclic-di-GMP_PDE-like"/>
</dbReference>
<dbReference type="EMBL" id="JAADJU010000012">
    <property type="protein sequence ID" value="NMP29232.1"/>
    <property type="molecule type" value="Genomic_DNA"/>
</dbReference>
<dbReference type="Gene3D" id="3.20.20.450">
    <property type="entry name" value="EAL domain"/>
    <property type="match status" value="1"/>
</dbReference>
<accession>A0A848MQU9</accession>
<feature type="transmembrane region" description="Helical" evidence="6">
    <location>
        <begin position="48"/>
        <end position="69"/>
    </location>
</feature>
<dbReference type="PANTHER" id="PTHR33121">
    <property type="entry name" value="CYCLIC DI-GMP PHOSPHODIESTERASE PDEF"/>
    <property type="match status" value="1"/>
</dbReference>
<feature type="transmembrane region" description="Helical" evidence="6">
    <location>
        <begin position="128"/>
        <end position="148"/>
    </location>
</feature>
<dbReference type="InterPro" id="IPR000160">
    <property type="entry name" value="GGDEF_dom"/>
</dbReference>
<reference evidence="8 9" key="2">
    <citation type="submission" date="2020-06" db="EMBL/GenBank/DDBJ databases">
        <title>Polyphasic characterization of a Rahnella strain isolated from tree sap.</title>
        <authorList>
            <person name="Kim I.S."/>
        </authorList>
    </citation>
    <scope>NUCLEOTIDE SEQUENCE [LARGE SCALE GENOMIC DNA]</scope>
    <source>
        <strain evidence="8 9">SAP-1</strain>
    </source>
</reference>
<sequence>MTQLIKKLTTWHGLRHHWYGSPLLCALILLPLASWLSPMLDLEDGRTYLLYLPLGACVALLMMFDWRAIPGISLWLYGRYYLLIGAEMALLLTSIFLFSLCVAWAGYRWQVRHRWSASFGLLYQPLRRLVWLVIVLPTLFLFLLQLVIENGALPGYLGMVSANFLTLRTLINYQGVMLGILLEGHLFYIVLRIVCKPRYLWVLWAKIKTQRVAGIKPAEFLIWCVLLIVMVILLCMRRPMDPTKILLSDYTVTLLLPVLLFGAIRYGYHFITLVWSVTLLILFHHYQGFINPNNFFHNLIFISALMLVFSLCLLLMSAISSRERILMHKVSIASLLDPVFRLANLRAFNRDVEKYPRSVLCFVRVAEMDILSKNYGMRLRIQFKQQLVMGLQPHLQSEEGIYHLPGYDLVLRMNHENIEERLDKLQEYVDNFRLIWNGLPVHPNIGLAWCVVYPPVVHMPILLGELSGIAEVSLTTGKPESNKVDHSQVQGVIKQKVELLHRVQRSLDDDLFVLLAQPIAGIRGDRYHEILLRMPDEQGQMISPDQFLPIVHEFGLAYQLDMWVLKHTLVFINQYRQPLPSARFAVNFSPSTLCRPSFSQEFQQLMKMYQVEPYQIVLEVTESHLLQDFDYAMQTMRELRHFGCRIAIDDFGTGYATYDRLKSLDADILKIDGSFVTNMLNDPLDEFIVSSICQVARMKRLTVVAEYVETEEQQTALRALGVDYMQGYLIGKPQPLSSLLPGTAGQ</sequence>